<sequence length="57" mass="6109">FVLIIYNAQILSSNIHGVSVMASVLYIHPPSGSNLVLDIKFAVLSLTFYAALTATLT</sequence>
<evidence type="ECO:0000313" key="1">
    <source>
        <dbReference type="EMBL" id="CEK59730.1"/>
    </source>
</evidence>
<gene>
    <name evidence="1" type="primary">ORF37262</name>
    <name evidence="2" type="synonym">ORF37264</name>
</gene>
<organism evidence="1">
    <name type="scientific">Arion vulgaris</name>
    <dbReference type="NCBI Taxonomy" id="1028688"/>
    <lineage>
        <taxon>Eukaryota</taxon>
        <taxon>Metazoa</taxon>
        <taxon>Spiralia</taxon>
        <taxon>Lophotrochozoa</taxon>
        <taxon>Mollusca</taxon>
        <taxon>Gastropoda</taxon>
        <taxon>Heterobranchia</taxon>
        <taxon>Euthyneura</taxon>
        <taxon>Panpulmonata</taxon>
        <taxon>Eupulmonata</taxon>
        <taxon>Stylommatophora</taxon>
        <taxon>Helicina</taxon>
        <taxon>Arionoidea</taxon>
        <taxon>Arionidae</taxon>
        <taxon>Arion</taxon>
    </lineage>
</organism>
<proteinExistence type="predicted"/>
<dbReference type="AlphaFoldDB" id="A0A0B6YW60"/>
<evidence type="ECO:0000313" key="2">
    <source>
        <dbReference type="EMBL" id="CEK59731.1"/>
    </source>
</evidence>
<accession>A0A0B6YW60</accession>
<dbReference type="EMBL" id="HACG01012865">
    <property type="protein sequence ID" value="CEK59730.1"/>
    <property type="molecule type" value="Transcribed_RNA"/>
</dbReference>
<name>A0A0B6YW60_9EUPU</name>
<reference evidence="1" key="1">
    <citation type="submission" date="2014-12" db="EMBL/GenBank/DDBJ databases">
        <title>Insight into the proteome of Arion vulgaris.</title>
        <authorList>
            <person name="Aradska J."/>
            <person name="Bulat T."/>
            <person name="Smidak R."/>
            <person name="Sarate P."/>
            <person name="Gangsoo J."/>
            <person name="Sialana F."/>
            <person name="Bilban M."/>
            <person name="Lubec G."/>
        </authorList>
    </citation>
    <scope>NUCLEOTIDE SEQUENCE</scope>
    <source>
        <tissue evidence="1">Skin</tissue>
    </source>
</reference>
<dbReference type="EMBL" id="HACG01012866">
    <property type="protein sequence ID" value="CEK59731.1"/>
    <property type="molecule type" value="Transcribed_RNA"/>
</dbReference>
<protein>
    <submittedName>
        <fullName evidence="1">Uncharacterized protein</fullName>
    </submittedName>
</protein>
<feature type="non-terminal residue" evidence="1">
    <location>
        <position position="1"/>
    </location>
</feature>